<reference evidence="2" key="1">
    <citation type="journal article" date="2019" name="Int. J. Syst. Evol. Microbiol.">
        <title>The Global Catalogue of Microorganisms (GCM) 10K type strain sequencing project: providing services to taxonomists for standard genome sequencing and annotation.</title>
        <authorList>
            <consortium name="The Broad Institute Genomics Platform"/>
            <consortium name="The Broad Institute Genome Sequencing Center for Infectious Disease"/>
            <person name="Wu L."/>
            <person name="Ma J."/>
        </authorList>
    </citation>
    <scope>NUCLEOTIDE SEQUENCE [LARGE SCALE GENOMIC DNA]</scope>
    <source>
        <strain evidence="2">CGMCC 4.7248</strain>
    </source>
</reference>
<organism evidence="1 2">
    <name type="scientific">Streptomyces bullii</name>
    <dbReference type="NCBI Taxonomy" id="349910"/>
    <lineage>
        <taxon>Bacteria</taxon>
        <taxon>Bacillati</taxon>
        <taxon>Actinomycetota</taxon>
        <taxon>Actinomycetes</taxon>
        <taxon>Kitasatosporales</taxon>
        <taxon>Streptomycetaceae</taxon>
        <taxon>Streptomyces</taxon>
    </lineage>
</organism>
<keyword evidence="2" id="KW-1185">Reference proteome</keyword>
<comment type="caution">
    <text evidence="1">The sequence shown here is derived from an EMBL/GenBank/DDBJ whole genome shotgun (WGS) entry which is preliminary data.</text>
</comment>
<evidence type="ECO:0000313" key="2">
    <source>
        <dbReference type="Proteomes" id="UP001596154"/>
    </source>
</evidence>
<dbReference type="EMBL" id="JBHSNY010000002">
    <property type="protein sequence ID" value="MFC5633085.1"/>
    <property type="molecule type" value="Genomic_DNA"/>
</dbReference>
<dbReference type="Proteomes" id="UP001596154">
    <property type="component" value="Unassembled WGS sequence"/>
</dbReference>
<gene>
    <name evidence="1" type="ORF">ACFPZJ_04610</name>
</gene>
<evidence type="ECO:0000313" key="1">
    <source>
        <dbReference type="EMBL" id="MFC5633085.1"/>
    </source>
</evidence>
<proteinExistence type="predicted"/>
<accession>A0ABW0ULK1</accession>
<sequence>MVLVTGHSPLQWALAGRHEDTVEALLAAGGTRPASAGRGAGR</sequence>
<evidence type="ECO:0008006" key="3">
    <source>
        <dbReference type="Google" id="ProtNLM"/>
    </source>
</evidence>
<name>A0ABW0ULK1_9ACTN</name>
<dbReference type="RefSeq" id="WP_381017558.1">
    <property type="nucleotide sequence ID" value="NZ_JBHSNY010000002.1"/>
</dbReference>
<protein>
    <recommendedName>
        <fullName evidence="3">Ankyrin repeat-containing protein</fullName>
    </recommendedName>
</protein>